<evidence type="ECO:0000313" key="2">
    <source>
        <dbReference type="EMBL" id="CAL4773813.1"/>
    </source>
</evidence>
<protein>
    <submittedName>
        <fullName evidence="1">Uncharacterized protein</fullName>
    </submittedName>
</protein>
<dbReference type="EMBL" id="CAMXCT020001089">
    <property type="protein sequence ID" value="CAL1139876.1"/>
    <property type="molecule type" value="Genomic_DNA"/>
</dbReference>
<dbReference type="Proteomes" id="UP001152797">
    <property type="component" value="Unassembled WGS sequence"/>
</dbReference>
<dbReference type="EMBL" id="CAMXCT010001089">
    <property type="protein sequence ID" value="CAI3986501.1"/>
    <property type="molecule type" value="Genomic_DNA"/>
</dbReference>
<dbReference type="EMBL" id="CAMXCT030001089">
    <property type="protein sequence ID" value="CAL4773813.1"/>
    <property type="molecule type" value="Genomic_DNA"/>
</dbReference>
<gene>
    <name evidence="1" type="ORF">C1SCF055_LOCUS13848</name>
</gene>
<keyword evidence="3" id="KW-1185">Reference proteome</keyword>
<dbReference type="AlphaFoldDB" id="A0A9P1CA30"/>
<accession>A0A9P1CA30</accession>
<organism evidence="1">
    <name type="scientific">Cladocopium goreaui</name>
    <dbReference type="NCBI Taxonomy" id="2562237"/>
    <lineage>
        <taxon>Eukaryota</taxon>
        <taxon>Sar</taxon>
        <taxon>Alveolata</taxon>
        <taxon>Dinophyceae</taxon>
        <taxon>Suessiales</taxon>
        <taxon>Symbiodiniaceae</taxon>
        <taxon>Cladocopium</taxon>
    </lineage>
</organism>
<feature type="non-terminal residue" evidence="1">
    <location>
        <position position="448"/>
    </location>
</feature>
<reference evidence="1" key="1">
    <citation type="submission" date="2022-10" db="EMBL/GenBank/DDBJ databases">
        <authorList>
            <person name="Chen Y."/>
            <person name="Dougan E. K."/>
            <person name="Chan C."/>
            <person name="Rhodes N."/>
            <person name="Thang M."/>
        </authorList>
    </citation>
    <scope>NUCLEOTIDE SEQUENCE</scope>
</reference>
<evidence type="ECO:0000313" key="3">
    <source>
        <dbReference type="Proteomes" id="UP001152797"/>
    </source>
</evidence>
<name>A0A9P1CA30_9DINO</name>
<reference evidence="2 3" key="2">
    <citation type="submission" date="2024-05" db="EMBL/GenBank/DDBJ databases">
        <authorList>
            <person name="Chen Y."/>
            <person name="Shah S."/>
            <person name="Dougan E. K."/>
            <person name="Thang M."/>
            <person name="Chan C."/>
        </authorList>
    </citation>
    <scope>NUCLEOTIDE SEQUENCE [LARGE SCALE GENOMIC DNA]</scope>
</reference>
<evidence type="ECO:0000313" key="1">
    <source>
        <dbReference type="EMBL" id="CAI3986501.1"/>
    </source>
</evidence>
<sequence length="448" mass="49620">MHTYIRASARFYIHTLIQATAAVEVAPADPSSAAGFDGPCTSSATGAVSIQEPPQAEGIHQIGDRFEVVVDSTVGKITQTFDTRKKAESWYAAALDLKAKNSLGPLLKGFQAAVESNSKHLEACESVKGNHVMEALFKSAQKHIGEFDTGDVWVLGMAAVDVSESKISVDQPDASLLDWLGQFSLAGKLSEQFAVLIGNIAPVTADRSMRFFQIDAATNQDRVSDKKRFGLVQTMKSGLSFWQCLLLMQQPEWQKVRRGPHGTPMVKNIEESELKAARDLQGHFLELLREFQSQVEDTDPEVQKLLRELGEDFKKGAGVEVYYLWIVAHVLQIQIRCSMRPNFAKALSARENQQVEVLEDAVYGPKGKPVLHVFYSPKFNHQAERFLHYDFVYPDAGGNLLLCQTTDVYHSKGHLALPDLCLRGSSCLVGAPHKPSAESVQEDRHLQR</sequence>
<proteinExistence type="predicted"/>
<comment type="caution">
    <text evidence="1">The sequence shown here is derived from an EMBL/GenBank/DDBJ whole genome shotgun (WGS) entry which is preliminary data.</text>
</comment>